<evidence type="ECO:0000313" key="3">
    <source>
        <dbReference type="Proteomes" id="UP000568839"/>
    </source>
</evidence>
<evidence type="ECO:0000313" key="2">
    <source>
        <dbReference type="EMBL" id="MBB6450341.1"/>
    </source>
</evidence>
<feature type="transmembrane region" description="Helical" evidence="1">
    <location>
        <begin position="44"/>
        <end position="67"/>
    </location>
</feature>
<gene>
    <name evidence="2" type="ORF">HNR44_002324</name>
</gene>
<protein>
    <submittedName>
        <fullName evidence="2">Uncharacterized protein</fullName>
    </submittedName>
</protein>
<keyword evidence="1" id="KW-0472">Membrane</keyword>
<evidence type="ECO:0000256" key="1">
    <source>
        <dbReference type="SAM" id="Phobius"/>
    </source>
</evidence>
<comment type="caution">
    <text evidence="2">The sequence shown here is derived from an EMBL/GenBank/DDBJ whole genome shotgun (WGS) entry which is preliminary data.</text>
</comment>
<organism evidence="2 3">
    <name type="scientific">Geomicrobium halophilum</name>
    <dbReference type="NCBI Taxonomy" id="549000"/>
    <lineage>
        <taxon>Bacteria</taxon>
        <taxon>Bacillati</taxon>
        <taxon>Bacillota</taxon>
        <taxon>Bacilli</taxon>
        <taxon>Bacillales</taxon>
        <taxon>Geomicrobium</taxon>
    </lineage>
</organism>
<keyword evidence="1" id="KW-0812">Transmembrane</keyword>
<dbReference type="Proteomes" id="UP000568839">
    <property type="component" value="Unassembled WGS sequence"/>
</dbReference>
<accession>A0A841PVJ1</accession>
<dbReference type="RefSeq" id="WP_184404395.1">
    <property type="nucleotide sequence ID" value="NZ_JACHHJ010000003.1"/>
</dbReference>
<dbReference type="AlphaFoldDB" id="A0A841PVJ1"/>
<keyword evidence="1" id="KW-1133">Transmembrane helix</keyword>
<name>A0A841PVJ1_9BACL</name>
<reference evidence="2 3" key="1">
    <citation type="submission" date="2020-08" db="EMBL/GenBank/DDBJ databases">
        <title>Genomic Encyclopedia of Type Strains, Phase IV (KMG-IV): sequencing the most valuable type-strain genomes for metagenomic binning, comparative biology and taxonomic classification.</title>
        <authorList>
            <person name="Goeker M."/>
        </authorList>
    </citation>
    <scope>NUCLEOTIDE SEQUENCE [LARGE SCALE GENOMIC DNA]</scope>
    <source>
        <strain evidence="2 3">DSM 21769</strain>
    </source>
</reference>
<feature type="transmembrane region" description="Helical" evidence="1">
    <location>
        <begin position="12"/>
        <end position="32"/>
    </location>
</feature>
<dbReference type="EMBL" id="JACHHJ010000003">
    <property type="protein sequence ID" value="MBB6450341.1"/>
    <property type="molecule type" value="Genomic_DNA"/>
</dbReference>
<proteinExistence type="predicted"/>
<keyword evidence="3" id="KW-1185">Reference proteome</keyword>
<sequence>MQFLFSVFTSIVPFGFVLTIPGEIAFLGFLLYAFIELFRKYSDIYIVFFIFSVLTLSVLAYVFTFVIRKNGSNPVNNEAVV</sequence>